<dbReference type="OrthoDB" id="9774177at2"/>
<sequence>MKLIVNADDFGYSEGVNHGIMEAFYHGVVTSATLMVNMPGAGHAFALKQANPSLGVGIHLVLTCGKPLCEDVSSLMNEEGYFQKGKNFLDEAEPEEIRKELTAQFTRFVEQGGLPTHIDSHHHVHAHEKVSPIVIEIAKKYSLPIRMTRPNSEELKKAAILTTDFLAHTFYGEMATRDHLIELLETISEFETAELMCHPGYVDEAVITGSSYNVQRLQELEILKDPSLKQELAKRKIELTHYGSIKG</sequence>
<dbReference type="GO" id="GO:0019213">
    <property type="term" value="F:deacetylase activity"/>
    <property type="evidence" value="ECO:0007669"/>
    <property type="project" value="TreeGrafter"/>
</dbReference>
<keyword evidence="8" id="KW-1185">Reference proteome</keyword>
<dbReference type="InterPro" id="IPR006879">
    <property type="entry name" value="YdjC-like"/>
</dbReference>
<dbReference type="RefSeq" id="WP_097158327.1">
    <property type="nucleotide sequence ID" value="NZ_JBEPMQ010000002.1"/>
</dbReference>
<keyword evidence="3 6" id="KW-0378">Hydrolase</keyword>
<dbReference type="GO" id="GO:0046872">
    <property type="term" value="F:metal ion binding"/>
    <property type="evidence" value="ECO:0007669"/>
    <property type="project" value="UniProtKB-KW"/>
</dbReference>
<protein>
    <recommendedName>
        <fullName evidence="6">Carbohydrate deacetylase</fullName>
        <ecNumber evidence="6">3.5.1.-</ecNumber>
    </recommendedName>
</protein>
<dbReference type="NCBIfam" id="NF002559">
    <property type="entry name" value="PRK02134.1"/>
    <property type="match status" value="1"/>
</dbReference>
<keyword evidence="5 6" id="KW-0119">Carbohydrate metabolism</keyword>
<dbReference type="EC" id="3.5.1.-" evidence="6"/>
<dbReference type="GO" id="GO:0000272">
    <property type="term" value="P:polysaccharide catabolic process"/>
    <property type="evidence" value="ECO:0007669"/>
    <property type="project" value="InterPro"/>
</dbReference>
<evidence type="ECO:0000313" key="7">
    <source>
        <dbReference type="EMBL" id="SNX70035.1"/>
    </source>
</evidence>
<gene>
    <name evidence="7" type="ORF">SAMN05877753_103418</name>
</gene>
<accession>A0A285CRI6</accession>
<evidence type="ECO:0000256" key="6">
    <source>
        <dbReference type="HAMAP-Rule" id="MF_01246"/>
    </source>
</evidence>
<reference evidence="7" key="1">
    <citation type="submission" date="2017-08" db="EMBL/GenBank/DDBJ databases">
        <authorList>
            <person name="de Groot N.N."/>
        </authorList>
    </citation>
    <scope>NUCLEOTIDE SEQUENCE [LARGE SCALE GENOMIC DNA]</scope>
    <source>
        <strain evidence="7">JC228</strain>
    </source>
</reference>
<organism evidence="7 8">
    <name type="scientific">Bacillus oleivorans</name>
    <dbReference type="NCBI Taxonomy" id="1448271"/>
    <lineage>
        <taxon>Bacteria</taxon>
        <taxon>Bacillati</taxon>
        <taxon>Bacillota</taxon>
        <taxon>Bacilli</taxon>
        <taxon>Bacillales</taxon>
        <taxon>Bacillaceae</taxon>
        <taxon>Bacillus</taxon>
    </lineage>
</organism>
<dbReference type="AlphaFoldDB" id="A0A285CRI6"/>
<evidence type="ECO:0000256" key="5">
    <source>
        <dbReference type="ARBA" id="ARBA00023277"/>
    </source>
</evidence>
<evidence type="ECO:0000256" key="1">
    <source>
        <dbReference type="ARBA" id="ARBA00001946"/>
    </source>
</evidence>
<dbReference type="EMBL" id="OAOP01000003">
    <property type="protein sequence ID" value="SNX70035.1"/>
    <property type="molecule type" value="Genomic_DNA"/>
</dbReference>
<keyword evidence="4 6" id="KW-0460">Magnesium</keyword>
<evidence type="ECO:0000256" key="4">
    <source>
        <dbReference type="ARBA" id="ARBA00022842"/>
    </source>
</evidence>
<dbReference type="InterPro" id="IPR011330">
    <property type="entry name" value="Glyco_hydro/deAcase_b/a-brl"/>
</dbReference>
<comment type="function">
    <text evidence="6">Probably catalyzes the deacetylation of acetylated carbohydrates an important step in the degradation of oligosaccharides.</text>
</comment>
<dbReference type="PANTHER" id="PTHR31609">
    <property type="entry name" value="YDJC DEACETYLASE FAMILY MEMBER"/>
    <property type="match status" value="1"/>
</dbReference>
<name>A0A285CRI6_9BACI</name>
<dbReference type="SUPFAM" id="SSF88713">
    <property type="entry name" value="Glycoside hydrolase/deacetylase"/>
    <property type="match status" value="1"/>
</dbReference>
<feature type="binding site" evidence="6">
    <location>
        <position position="121"/>
    </location>
    <ligand>
        <name>Mg(2+)</name>
        <dbReference type="ChEBI" id="CHEBI:18420"/>
    </ligand>
</feature>
<dbReference type="CDD" id="cd10803">
    <property type="entry name" value="YdjC_EF3048_like"/>
    <property type="match status" value="1"/>
</dbReference>
<feature type="binding site" evidence="6">
    <location>
        <position position="59"/>
    </location>
    <ligand>
        <name>Mg(2+)</name>
        <dbReference type="ChEBI" id="CHEBI:18420"/>
    </ligand>
</feature>
<dbReference type="PANTHER" id="PTHR31609:SF1">
    <property type="entry name" value="CARBOHYDRATE DEACETYLASE"/>
    <property type="match status" value="1"/>
</dbReference>
<comment type="similarity">
    <text evidence="6">Belongs to the YdjC deacetylase family.</text>
</comment>
<comment type="cofactor">
    <cofactor evidence="1 6">
        <name>Mg(2+)</name>
        <dbReference type="ChEBI" id="CHEBI:18420"/>
    </cofactor>
</comment>
<keyword evidence="2 6" id="KW-0479">Metal-binding</keyword>
<evidence type="ECO:0000256" key="3">
    <source>
        <dbReference type="ARBA" id="ARBA00022801"/>
    </source>
</evidence>
<comment type="subunit">
    <text evidence="6">Homodimer.</text>
</comment>
<evidence type="ECO:0000313" key="8">
    <source>
        <dbReference type="Proteomes" id="UP000219546"/>
    </source>
</evidence>
<dbReference type="InterPro" id="IPR022948">
    <property type="entry name" value="COD_ChbG_bac"/>
</dbReference>
<evidence type="ECO:0000256" key="2">
    <source>
        <dbReference type="ARBA" id="ARBA00022723"/>
    </source>
</evidence>
<proteinExistence type="inferred from homology"/>
<dbReference type="Gene3D" id="3.20.20.370">
    <property type="entry name" value="Glycoside hydrolase/deacetylase"/>
    <property type="match status" value="1"/>
</dbReference>
<dbReference type="Pfam" id="PF04794">
    <property type="entry name" value="YdjC"/>
    <property type="match status" value="1"/>
</dbReference>
<dbReference type="GO" id="GO:0016811">
    <property type="term" value="F:hydrolase activity, acting on carbon-nitrogen (but not peptide) bonds, in linear amides"/>
    <property type="evidence" value="ECO:0007669"/>
    <property type="project" value="UniProtKB-UniRule"/>
</dbReference>
<dbReference type="HAMAP" id="MF_01246">
    <property type="entry name" value="COD"/>
    <property type="match status" value="1"/>
</dbReference>
<dbReference type="Proteomes" id="UP000219546">
    <property type="component" value="Unassembled WGS sequence"/>
</dbReference>